<dbReference type="EMBL" id="JAFNEN010000563">
    <property type="protein sequence ID" value="KAG8180451.1"/>
    <property type="molecule type" value="Genomic_DNA"/>
</dbReference>
<organism evidence="1 2">
    <name type="scientific">Oedothorax gibbosus</name>
    <dbReference type="NCBI Taxonomy" id="931172"/>
    <lineage>
        <taxon>Eukaryota</taxon>
        <taxon>Metazoa</taxon>
        <taxon>Ecdysozoa</taxon>
        <taxon>Arthropoda</taxon>
        <taxon>Chelicerata</taxon>
        <taxon>Arachnida</taxon>
        <taxon>Araneae</taxon>
        <taxon>Araneomorphae</taxon>
        <taxon>Entelegynae</taxon>
        <taxon>Araneoidea</taxon>
        <taxon>Linyphiidae</taxon>
        <taxon>Erigoninae</taxon>
        <taxon>Oedothorax</taxon>
    </lineage>
</organism>
<gene>
    <name evidence="1" type="ORF">JTE90_024841</name>
</gene>
<evidence type="ECO:0000313" key="2">
    <source>
        <dbReference type="Proteomes" id="UP000827092"/>
    </source>
</evidence>
<protein>
    <submittedName>
        <fullName evidence="1">Uncharacterized protein</fullName>
    </submittedName>
</protein>
<evidence type="ECO:0000313" key="1">
    <source>
        <dbReference type="EMBL" id="KAG8180451.1"/>
    </source>
</evidence>
<accession>A0AAV6UB37</accession>
<dbReference type="PANTHER" id="PTHR47526:SF3">
    <property type="entry name" value="PHD-TYPE DOMAIN-CONTAINING PROTEIN"/>
    <property type="match status" value="1"/>
</dbReference>
<keyword evidence="2" id="KW-1185">Reference proteome</keyword>
<comment type="caution">
    <text evidence="1">The sequence shown here is derived from an EMBL/GenBank/DDBJ whole genome shotgun (WGS) entry which is preliminary data.</text>
</comment>
<sequence>MSSDYFKKLDFLTSIRYEEKLKVGSIDLPDPLDIAVRDSVFSDDTRNWPDLTFGDIYLYLVESTCWYTKEQFKSFKLLDGYNLFSSGKIKKILTYCAPRKVACNIVATVEAGQTLKKFYSSWMRQTL</sequence>
<dbReference type="AlphaFoldDB" id="A0AAV6UB37"/>
<reference evidence="1 2" key="1">
    <citation type="journal article" date="2022" name="Nat. Ecol. Evol.">
        <title>A masculinizing supergene underlies an exaggerated male reproductive morph in a spider.</title>
        <authorList>
            <person name="Hendrickx F."/>
            <person name="De Corte Z."/>
            <person name="Sonet G."/>
            <person name="Van Belleghem S.M."/>
            <person name="Kostlbacher S."/>
            <person name="Vangestel C."/>
        </authorList>
    </citation>
    <scope>NUCLEOTIDE SEQUENCE [LARGE SCALE GENOMIC DNA]</scope>
    <source>
        <strain evidence="1">W744_W776</strain>
    </source>
</reference>
<name>A0AAV6UB37_9ARAC</name>
<proteinExistence type="predicted"/>
<dbReference type="Proteomes" id="UP000827092">
    <property type="component" value="Unassembled WGS sequence"/>
</dbReference>
<dbReference type="PANTHER" id="PTHR47526">
    <property type="entry name" value="ATP-DEPENDENT DNA HELICASE"/>
    <property type="match status" value="1"/>
</dbReference>